<feature type="binding site" evidence="7">
    <location>
        <position position="199"/>
    </location>
    <ligand>
        <name>L-glutamine</name>
        <dbReference type="ChEBI" id="CHEBI:58359"/>
    </ligand>
</feature>
<keyword evidence="6 7" id="KW-0520">NAD</keyword>
<dbReference type="InterPro" id="IPR014729">
    <property type="entry name" value="Rossmann-like_a/b/a_fold"/>
</dbReference>
<dbReference type="PROSITE" id="PS50263">
    <property type="entry name" value="CN_HYDROLASE"/>
    <property type="match status" value="1"/>
</dbReference>
<dbReference type="OrthoDB" id="9760188at2"/>
<dbReference type="GO" id="GO:0003952">
    <property type="term" value="F:NAD+ synthase (glutamine-hydrolyzing) activity"/>
    <property type="evidence" value="ECO:0007669"/>
    <property type="project" value="UniProtKB-UniRule"/>
</dbReference>
<comment type="similarity">
    <text evidence="2 7 8">In the C-terminal section; belongs to the NAD synthetase family.</text>
</comment>
<dbReference type="UniPathway" id="UPA00253">
    <property type="reaction ID" value="UER00334"/>
</dbReference>
<dbReference type="GO" id="GO:0005737">
    <property type="term" value="C:cytoplasm"/>
    <property type="evidence" value="ECO:0007669"/>
    <property type="project" value="InterPro"/>
</dbReference>
<dbReference type="InterPro" id="IPR003010">
    <property type="entry name" value="C-N_Hydrolase"/>
</dbReference>
<accession>A0A368NDU3</accession>
<dbReference type="AlphaFoldDB" id="A0A368NDU3"/>
<evidence type="ECO:0000313" key="11">
    <source>
        <dbReference type="Proteomes" id="UP000252558"/>
    </source>
</evidence>
<dbReference type="Pfam" id="PF02540">
    <property type="entry name" value="NAD_synthase"/>
    <property type="match status" value="1"/>
</dbReference>
<dbReference type="SUPFAM" id="SSF56317">
    <property type="entry name" value="Carbon-nitrogen hydrolase"/>
    <property type="match status" value="1"/>
</dbReference>
<dbReference type="InterPro" id="IPR036526">
    <property type="entry name" value="C-N_Hydrolase_sf"/>
</dbReference>
<proteinExistence type="inferred from homology"/>
<dbReference type="Gene3D" id="3.60.110.10">
    <property type="entry name" value="Carbon-nitrogen hydrolase"/>
    <property type="match status" value="1"/>
</dbReference>
<dbReference type="CDD" id="cd00553">
    <property type="entry name" value="NAD_synthase"/>
    <property type="match status" value="1"/>
</dbReference>
<evidence type="ECO:0000256" key="7">
    <source>
        <dbReference type="HAMAP-Rule" id="MF_02090"/>
    </source>
</evidence>
<dbReference type="GO" id="GO:0004359">
    <property type="term" value="F:glutaminase activity"/>
    <property type="evidence" value="ECO:0007669"/>
    <property type="project" value="InterPro"/>
</dbReference>
<dbReference type="Proteomes" id="UP000252558">
    <property type="component" value="Unassembled WGS sequence"/>
</dbReference>
<dbReference type="PIRSF" id="PIRSF006630">
    <property type="entry name" value="NADS_GAT"/>
    <property type="match status" value="1"/>
</dbReference>
<evidence type="ECO:0000256" key="5">
    <source>
        <dbReference type="ARBA" id="ARBA00022840"/>
    </source>
</evidence>
<evidence type="ECO:0000256" key="1">
    <source>
        <dbReference type="ARBA" id="ARBA00005188"/>
    </source>
</evidence>
<gene>
    <name evidence="7" type="primary">nadE</name>
    <name evidence="10" type="ORF">DU002_13230</name>
</gene>
<evidence type="ECO:0000256" key="3">
    <source>
        <dbReference type="ARBA" id="ARBA00022598"/>
    </source>
</evidence>
<comment type="function">
    <text evidence="7">Catalyzes the ATP-dependent amidation of deamido-NAD to form NAD. Uses L-glutamine as a nitrogen source.</text>
</comment>
<feature type="binding site" evidence="7">
    <location>
        <position position="494"/>
    </location>
    <ligand>
        <name>ATP</name>
        <dbReference type="ChEBI" id="CHEBI:30616"/>
    </ligand>
</feature>
<dbReference type="InterPro" id="IPR014445">
    <property type="entry name" value="Gln-dep_NAD_synthase"/>
</dbReference>
<feature type="binding site" evidence="7">
    <location>
        <position position="193"/>
    </location>
    <ligand>
        <name>L-glutamine</name>
        <dbReference type="ChEBI" id="CHEBI:58359"/>
    </ligand>
</feature>
<name>A0A368NDU3_9GAMM</name>
<feature type="binding site" evidence="7">
    <location>
        <position position="499"/>
    </location>
    <ligand>
        <name>deamido-NAD(+)</name>
        <dbReference type="ChEBI" id="CHEBI:58437"/>
        <note>ligand shared between two neighboring subunits</note>
    </ligand>
</feature>
<comment type="caution">
    <text evidence="10">The sequence shown here is derived from an EMBL/GenBank/DDBJ whole genome shotgun (WGS) entry which is preliminary data.</text>
</comment>
<dbReference type="EC" id="6.3.5.1" evidence="7 8"/>
<reference evidence="10 11" key="1">
    <citation type="submission" date="2018-07" db="EMBL/GenBank/DDBJ databases">
        <title>Corallincola holothuriorum sp. nov., a new facultative anaerobe isolated from sea cucumber Apostichopus japonicus.</title>
        <authorList>
            <person name="Xia H."/>
        </authorList>
    </citation>
    <scope>NUCLEOTIDE SEQUENCE [LARGE SCALE GENOMIC DNA]</scope>
    <source>
        <strain evidence="10 11">C4</strain>
    </source>
</reference>
<evidence type="ECO:0000313" key="10">
    <source>
        <dbReference type="EMBL" id="RCU48752.1"/>
    </source>
</evidence>
<comment type="caution">
    <text evidence="7">Lacks conserved residue(s) required for the propagation of feature annotation.</text>
</comment>
<dbReference type="EMBL" id="QPID01000008">
    <property type="protein sequence ID" value="RCU48752.1"/>
    <property type="molecule type" value="Genomic_DNA"/>
</dbReference>
<feature type="binding site" evidence="7">
    <location>
        <position position="636"/>
    </location>
    <ligand>
        <name>deamido-NAD(+)</name>
        <dbReference type="ChEBI" id="CHEBI:58437"/>
        <note>ligand shared between two neighboring subunits</note>
    </ligand>
</feature>
<evidence type="ECO:0000256" key="8">
    <source>
        <dbReference type="PIRNR" id="PIRNR006630"/>
    </source>
</evidence>
<organism evidence="10 11">
    <name type="scientific">Corallincola holothuriorum</name>
    <dbReference type="NCBI Taxonomy" id="2282215"/>
    <lineage>
        <taxon>Bacteria</taxon>
        <taxon>Pseudomonadati</taxon>
        <taxon>Pseudomonadota</taxon>
        <taxon>Gammaproteobacteria</taxon>
        <taxon>Alteromonadales</taxon>
        <taxon>Psychromonadaceae</taxon>
        <taxon>Corallincola</taxon>
    </lineage>
</organism>
<feature type="binding site" evidence="7">
    <location>
        <position position="470"/>
    </location>
    <ligand>
        <name>deamido-NAD(+)</name>
        <dbReference type="ChEBI" id="CHEBI:58437"/>
        <note>ligand shared between two neighboring subunits</note>
    </ligand>
</feature>
<feature type="active site" description="Proton acceptor; for glutaminase activity" evidence="7">
    <location>
        <position position="45"/>
    </location>
</feature>
<comment type="pathway">
    <text evidence="1 7 8">Cofactor biosynthesis; NAD(+) biosynthesis; NAD(+) from deamido-NAD(+) (L-Gln route): step 1/1.</text>
</comment>
<evidence type="ECO:0000256" key="2">
    <source>
        <dbReference type="ARBA" id="ARBA00007145"/>
    </source>
</evidence>
<comment type="catalytic activity">
    <reaction evidence="7 8">
        <text>deamido-NAD(+) + L-glutamine + ATP + H2O = L-glutamate + AMP + diphosphate + NAD(+) + H(+)</text>
        <dbReference type="Rhea" id="RHEA:24384"/>
        <dbReference type="ChEBI" id="CHEBI:15377"/>
        <dbReference type="ChEBI" id="CHEBI:15378"/>
        <dbReference type="ChEBI" id="CHEBI:29985"/>
        <dbReference type="ChEBI" id="CHEBI:30616"/>
        <dbReference type="ChEBI" id="CHEBI:33019"/>
        <dbReference type="ChEBI" id="CHEBI:57540"/>
        <dbReference type="ChEBI" id="CHEBI:58359"/>
        <dbReference type="ChEBI" id="CHEBI:58437"/>
        <dbReference type="ChEBI" id="CHEBI:456215"/>
        <dbReference type="EC" id="6.3.5.1"/>
    </reaction>
</comment>
<dbReference type="Gene3D" id="3.40.50.620">
    <property type="entry name" value="HUPs"/>
    <property type="match status" value="1"/>
</dbReference>
<dbReference type="RefSeq" id="WP_114338876.1">
    <property type="nucleotide sequence ID" value="NZ_QPID01000008.1"/>
</dbReference>
<evidence type="ECO:0000256" key="6">
    <source>
        <dbReference type="ARBA" id="ARBA00023027"/>
    </source>
</evidence>
<keyword evidence="5 7" id="KW-0067">ATP-binding</keyword>
<feature type="active site" description="Nucleophile; for glutaminase activity" evidence="7">
    <location>
        <position position="166"/>
    </location>
</feature>
<dbReference type="GO" id="GO:0009435">
    <property type="term" value="P:NAD+ biosynthetic process"/>
    <property type="evidence" value="ECO:0007669"/>
    <property type="project" value="UniProtKB-UniRule"/>
</dbReference>
<feature type="domain" description="CN hydrolase" evidence="9">
    <location>
        <begin position="5"/>
        <end position="266"/>
    </location>
</feature>
<dbReference type="CDD" id="cd07570">
    <property type="entry name" value="GAT_Gln-NAD-synth"/>
    <property type="match status" value="1"/>
</dbReference>
<sequence length="674" mass="73990">MKTTLRIGTASLNTVALDLQHNASLIEQAMADAARQNIELLLMPELCLSGYGCEDMFFCSDWLADVEKALITICEQVPAGLLATVGLPLRYPGGQVFNAVALIATGRILGIVCKQTLARSGIHYESRWFAPWPVGQSTEIMIGGQQVPIGDQAFSIDGVRIGFEICEDSWVAARPGRQLYQRQVDVILNPSASHFALGKHQVRRRFVQEGSRAFGVVYAYANLQGCEAGRAVYDGGNMIASNGELVAEAQRLQFDDVVVTMADVDLHANRTQRIISSQLQSDVMQIDLIEHAGILKQQADYQISGAIDSLPVLSEHDIVLRTGALGMWDWMRKTTTAGYAISLSGGADSALCASLVYYAHALAVSELAPEDYAKAMAICGFQFAVPKATEQRLTWLTETVLPQVLTTVYQGSDNSSETTSGAAAAVAGAIGAKHINWSISSLVEEYSARINGIDGAKPLNWQDDDLTLQNIQARVRSPGIWMVANRENKLLVATSNMSEASVGYTTMDGDTSGVLSPIGGISKTRVLLLNEFVEKQGVTVRPIDADEFSLTIDALGFVNRQRPTAELRPVEQTDEADLMPFPILDEIRKLGQVQYLNPQGVLNRLADGPLGQPYERQQLIDWVKRYYQLYCRNQWKRERLAVGFHIESDSADPKSYRRFPVLNSQLKRELAGLK</sequence>
<dbReference type="HAMAP" id="MF_02090">
    <property type="entry name" value="NadE_glutamine_dep"/>
    <property type="match status" value="1"/>
</dbReference>
<dbReference type="InterPro" id="IPR003694">
    <property type="entry name" value="NAD_synthase"/>
</dbReference>
<dbReference type="InterPro" id="IPR022310">
    <property type="entry name" value="NAD/GMP_synthase"/>
</dbReference>
<keyword evidence="4 7" id="KW-0547">Nucleotide-binding</keyword>
<keyword evidence="3 7" id="KW-0436">Ligase</keyword>
<evidence type="ECO:0000256" key="4">
    <source>
        <dbReference type="ARBA" id="ARBA00022741"/>
    </source>
</evidence>
<dbReference type="GO" id="GO:0008795">
    <property type="term" value="F:NAD+ synthase activity"/>
    <property type="evidence" value="ECO:0007669"/>
    <property type="project" value="UniProtKB-UniRule"/>
</dbReference>
<dbReference type="SUPFAM" id="SSF52402">
    <property type="entry name" value="Adenine nucleotide alpha hydrolases-like"/>
    <property type="match status" value="1"/>
</dbReference>
<dbReference type="PANTHER" id="PTHR23090:SF9">
    <property type="entry name" value="GLUTAMINE-DEPENDENT NAD(+) SYNTHETASE"/>
    <property type="match status" value="1"/>
</dbReference>
<keyword evidence="11" id="KW-1185">Reference proteome</keyword>
<dbReference type="GO" id="GO:0005524">
    <property type="term" value="F:ATP binding"/>
    <property type="evidence" value="ECO:0007669"/>
    <property type="project" value="UniProtKB-UniRule"/>
</dbReference>
<evidence type="ECO:0000259" key="9">
    <source>
        <dbReference type="PROSITE" id="PS50263"/>
    </source>
</evidence>
<protein>
    <recommendedName>
        <fullName evidence="7 8">Glutamine-dependent NAD(+) synthetase</fullName>
        <ecNumber evidence="7 8">6.3.5.1</ecNumber>
    </recommendedName>
    <alternativeName>
        <fullName evidence="7 8">NAD(+) synthase [glutamine-hydrolyzing]</fullName>
    </alternativeName>
</protein>
<feature type="active site" description="For glutaminase activity" evidence="7">
    <location>
        <position position="114"/>
    </location>
</feature>
<dbReference type="Pfam" id="PF00795">
    <property type="entry name" value="CN_hydrolase"/>
    <property type="match status" value="1"/>
</dbReference>
<dbReference type="PANTHER" id="PTHR23090">
    <property type="entry name" value="NH 3 /GLUTAMINE-DEPENDENT NAD + SYNTHETASE"/>
    <property type="match status" value="1"/>
</dbReference>